<proteinExistence type="predicted"/>
<name>A0ABS3B3M7_9XANT</name>
<dbReference type="RefSeq" id="WP_206229427.1">
    <property type="nucleotide sequence ID" value="NZ_JAFIWB010000006.1"/>
</dbReference>
<dbReference type="PANTHER" id="PTHR43539:SF91">
    <property type="entry name" value="FAD-DEPENDENT URATE HYDROXYLASE"/>
    <property type="match status" value="1"/>
</dbReference>
<dbReference type="InterPro" id="IPR050982">
    <property type="entry name" value="Auxin_biosynth/cation_transpt"/>
</dbReference>
<evidence type="ECO:0000259" key="2">
    <source>
        <dbReference type="Pfam" id="PF13454"/>
    </source>
</evidence>
<comment type="caution">
    <text evidence="3">The sequence shown here is derived from an EMBL/GenBank/DDBJ whole genome shotgun (WGS) entry which is preliminary data.</text>
</comment>
<dbReference type="InterPro" id="IPR036188">
    <property type="entry name" value="FAD/NAD-bd_sf"/>
</dbReference>
<keyword evidence="4" id="KW-1185">Reference proteome</keyword>
<dbReference type="SUPFAM" id="SSF51905">
    <property type="entry name" value="FAD/NAD(P)-binding domain"/>
    <property type="match status" value="1"/>
</dbReference>
<keyword evidence="1" id="KW-0560">Oxidoreductase</keyword>
<dbReference type="Pfam" id="PF13454">
    <property type="entry name" value="NAD_binding_9"/>
    <property type="match status" value="1"/>
</dbReference>
<dbReference type="EMBL" id="JAFIWB010000006">
    <property type="protein sequence ID" value="MBN6102190.1"/>
    <property type="molecule type" value="Genomic_DNA"/>
</dbReference>
<gene>
    <name evidence="3" type="ORF">JR064_08450</name>
</gene>
<organism evidence="3 4">
    <name type="scientific">Xanthomonas bonasiae</name>
    <dbReference type="NCBI Taxonomy" id="2810351"/>
    <lineage>
        <taxon>Bacteria</taxon>
        <taxon>Pseudomonadati</taxon>
        <taxon>Pseudomonadota</taxon>
        <taxon>Gammaproteobacteria</taxon>
        <taxon>Lysobacterales</taxon>
        <taxon>Lysobacteraceae</taxon>
        <taxon>Xanthomonas</taxon>
    </lineage>
</organism>
<evidence type="ECO:0000256" key="1">
    <source>
        <dbReference type="ARBA" id="ARBA00023002"/>
    </source>
</evidence>
<reference evidence="3 4" key="1">
    <citation type="submission" date="2021-02" db="EMBL/GenBank/DDBJ databases">
        <title>Taxonomically Unique Crown Gall-Associated Xanthomonas Stains Have Deficiency in Virulence Repertories.</title>
        <authorList>
            <person name="Mafakheri H."/>
            <person name="Taghavi S.M."/>
            <person name="Dimkic I."/>
            <person name="Nemanja K."/>
            <person name="Osdaghi E."/>
        </authorList>
    </citation>
    <scope>NUCLEOTIDE SEQUENCE [LARGE SCALE GENOMIC DNA]</scope>
    <source>
        <strain evidence="3 4">FX4</strain>
    </source>
</reference>
<evidence type="ECO:0000313" key="4">
    <source>
        <dbReference type="Proteomes" id="UP000695802"/>
    </source>
</evidence>
<dbReference type="Gene3D" id="3.50.50.60">
    <property type="entry name" value="FAD/NAD(P)-binding domain"/>
    <property type="match status" value="1"/>
</dbReference>
<sequence length="481" mass="52566">MSAAAAGGLQALSAQVARELQWLGHGGSDWTRPKQHGAEHVYDVVVVGGGQSGLGAAFGLIRERIANLLVIDENPAGLEGPWVTYARMVTLRTPKELSALDFGMPSLTFRAYWEALHGTQGWDALGKIPRADWMDYLRWYREVLGLPVRNQARLLRIEPLPAQRLQRLHLAGGDSLLARKVILATGIQGGGQWHVPPLVAQKLPRSRYAHTSEAIDYAALAGRRIGILGGGASAFDNAQHALAAGVGEVHVFLRRSELPRVNPIRHMERSGIIPRFAALPDADKYAMMSTFFRHNQPPTNDTFERAAAWPNFRLHLGSPWQDVAEDADGVLVTTPHGCLRFDFVVLSTGLVTDPALRPELAAVADGIARWCDRYRPPQGQEVPLLDAHPYLGPGFELLPRAPEHASALHGLFAFNYSALLSLGLSAAALSGLKHALPRLVKAVADQLFLDDREAIVGAYMDYAEPEFVGQWPLPQLEERVG</sequence>
<dbReference type="Proteomes" id="UP000695802">
    <property type="component" value="Unassembled WGS sequence"/>
</dbReference>
<dbReference type="PRINTS" id="PR00368">
    <property type="entry name" value="FADPNR"/>
</dbReference>
<dbReference type="PANTHER" id="PTHR43539">
    <property type="entry name" value="FLAVIN-BINDING MONOOXYGENASE-LIKE PROTEIN (AFU_ORTHOLOGUE AFUA_4G09220)"/>
    <property type="match status" value="1"/>
</dbReference>
<evidence type="ECO:0000313" key="3">
    <source>
        <dbReference type="EMBL" id="MBN6102190.1"/>
    </source>
</evidence>
<protein>
    <submittedName>
        <fullName evidence="3">FAD/NAD(P)-binding protein</fullName>
    </submittedName>
</protein>
<feature type="domain" description="FAD-dependent urate hydroxylase HpyO/Asp monooxygenase CreE-like FAD/NAD(P)-binding" evidence="2">
    <location>
        <begin position="45"/>
        <end position="187"/>
    </location>
</feature>
<accession>A0ABS3B3M7</accession>
<dbReference type="InterPro" id="IPR038732">
    <property type="entry name" value="HpyO/CreE_NAD-binding"/>
</dbReference>